<gene>
    <name evidence="1" type="ORF">SAMN04488122_3440</name>
</gene>
<dbReference type="AlphaFoldDB" id="A0A1I0RUY1"/>
<dbReference type="EMBL" id="FOJG01000001">
    <property type="protein sequence ID" value="SEW45250.1"/>
    <property type="molecule type" value="Genomic_DNA"/>
</dbReference>
<organism evidence="1 2">
    <name type="scientific">Chitinophaga arvensicola</name>
    <dbReference type="NCBI Taxonomy" id="29529"/>
    <lineage>
        <taxon>Bacteria</taxon>
        <taxon>Pseudomonadati</taxon>
        <taxon>Bacteroidota</taxon>
        <taxon>Chitinophagia</taxon>
        <taxon>Chitinophagales</taxon>
        <taxon>Chitinophagaceae</taxon>
        <taxon>Chitinophaga</taxon>
    </lineage>
</organism>
<evidence type="ECO:0000313" key="1">
    <source>
        <dbReference type="EMBL" id="SEW45250.1"/>
    </source>
</evidence>
<name>A0A1I0RUY1_9BACT</name>
<proteinExistence type="predicted"/>
<dbReference type="Proteomes" id="UP000199310">
    <property type="component" value="Unassembled WGS sequence"/>
</dbReference>
<evidence type="ECO:0000313" key="2">
    <source>
        <dbReference type="Proteomes" id="UP000199310"/>
    </source>
</evidence>
<dbReference type="STRING" id="29529.SAMN04488122_3440"/>
<protein>
    <submittedName>
        <fullName evidence="1">Uncharacterized protein</fullName>
    </submittedName>
</protein>
<reference evidence="2" key="1">
    <citation type="submission" date="2016-10" db="EMBL/GenBank/DDBJ databases">
        <authorList>
            <person name="Varghese N."/>
            <person name="Submissions S."/>
        </authorList>
    </citation>
    <scope>NUCLEOTIDE SEQUENCE [LARGE SCALE GENOMIC DNA]</scope>
    <source>
        <strain evidence="2">DSM 3695</strain>
    </source>
</reference>
<sequence>MLNIDRAIGIIYRGNYYYKVLIFSYLKCVLDIVATI</sequence>
<accession>A0A1I0RUY1</accession>
<keyword evidence="2" id="KW-1185">Reference proteome</keyword>